<keyword evidence="2" id="KW-1185">Reference proteome</keyword>
<reference evidence="1 2" key="1">
    <citation type="submission" date="2018-10" db="EMBL/GenBank/DDBJ databases">
        <title>Paraburkholderia sp. 7MK8-2, isolated from soil.</title>
        <authorList>
            <person name="Gao Z.-H."/>
            <person name="Qiu L.-H."/>
        </authorList>
    </citation>
    <scope>NUCLEOTIDE SEQUENCE [LARGE SCALE GENOMIC DNA]</scope>
    <source>
        <strain evidence="1 2">7MK8-2</strain>
    </source>
</reference>
<gene>
    <name evidence="1" type="ORF">D7S89_11315</name>
</gene>
<name>A0A494XFH1_9BURK</name>
<keyword evidence="1" id="KW-0378">Hydrolase</keyword>
<evidence type="ECO:0000313" key="1">
    <source>
        <dbReference type="EMBL" id="RKP49547.1"/>
    </source>
</evidence>
<dbReference type="EMBL" id="RBZV01000003">
    <property type="protein sequence ID" value="RKP49547.1"/>
    <property type="molecule type" value="Genomic_DNA"/>
</dbReference>
<dbReference type="Pfam" id="PF05013">
    <property type="entry name" value="FGase"/>
    <property type="match status" value="1"/>
</dbReference>
<dbReference type="Gene3D" id="3.40.630.40">
    <property type="entry name" value="Zn-dependent exopeptidases"/>
    <property type="match status" value="1"/>
</dbReference>
<dbReference type="GO" id="GO:0016787">
    <property type="term" value="F:hydrolase activity"/>
    <property type="evidence" value="ECO:0007669"/>
    <property type="project" value="UniProtKB-KW"/>
</dbReference>
<sequence>MPGPLSTDALFVTQPAPGTNALPIVFDSPHSSAGMPADFGTHAPREAILSSWDAFVDELWTGVPEHGGVLIGARFTRAYIDANRALADIDAELLAEPWPEPLSPEPYTKRGMGLIRRYALPGVPLYARKLTLAEVRHRIDAYYRPYRAALGSAIDEAACAHGAVWHVNCHSMKSRGNAMNVDAGQARPDVVVSDRLGTSAEPAFTEWVAAQLREAGLTVRVNDPYQGGDLVRTFGDPARRRHSIQIELNRALYMDETAFVPHAGFADLKRTLDAFAQRLAEHVREQLAAGQPQ</sequence>
<comment type="caution">
    <text evidence="1">The sequence shown here is derived from an EMBL/GenBank/DDBJ whole genome shotgun (WGS) entry which is preliminary data.</text>
</comment>
<accession>A0A494XFH1</accession>
<proteinExistence type="predicted"/>
<dbReference type="RefSeq" id="WP_121277935.1">
    <property type="nucleotide sequence ID" value="NZ_RBZV01000003.1"/>
</dbReference>
<dbReference type="Proteomes" id="UP000280434">
    <property type="component" value="Unassembled WGS sequence"/>
</dbReference>
<dbReference type="SUPFAM" id="SSF53187">
    <property type="entry name" value="Zn-dependent exopeptidases"/>
    <property type="match status" value="1"/>
</dbReference>
<dbReference type="AlphaFoldDB" id="A0A494XFH1"/>
<evidence type="ECO:0000313" key="2">
    <source>
        <dbReference type="Proteomes" id="UP000280434"/>
    </source>
</evidence>
<protein>
    <submittedName>
        <fullName evidence="1">N-formylglutamate amidohydrolase</fullName>
    </submittedName>
</protein>
<organism evidence="1 2">
    <name type="scientific">Trinickia fusca</name>
    <dbReference type="NCBI Taxonomy" id="2419777"/>
    <lineage>
        <taxon>Bacteria</taxon>
        <taxon>Pseudomonadati</taxon>
        <taxon>Pseudomonadota</taxon>
        <taxon>Betaproteobacteria</taxon>
        <taxon>Burkholderiales</taxon>
        <taxon>Burkholderiaceae</taxon>
        <taxon>Trinickia</taxon>
    </lineage>
</organism>
<dbReference type="InterPro" id="IPR007709">
    <property type="entry name" value="N-FG_amidohydro"/>
</dbReference>
<dbReference type="OrthoDB" id="8716700at2"/>